<comment type="similarity">
    <text evidence="2 11">Belongs to the SHE3 family.</text>
</comment>
<keyword evidence="14" id="KW-1185">Reference proteome</keyword>
<evidence type="ECO:0000313" key="14">
    <source>
        <dbReference type="Proteomes" id="UP000019375"/>
    </source>
</evidence>
<feature type="compositionally biased region" description="Low complexity" evidence="12">
    <location>
        <begin position="399"/>
        <end position="414"/>
    </location>
</feature>
<dbReference type="Proteomes" id="UP000019375">
    <property type="component" value="Unassembled WGS sequence"/>
</dbReference>
<evidence type="ECO:0000256" key="6">
    <source>
        <dbReference type="ARBA" id="ARBA00022824"/>
    </source>
</evidence>
<dbReference type="GO" id="GO:0003723">
    <property type="term" value="F:RNA binding"/>
    <property type="evidence" value="ECO:0007669"/>
    <property type="project" value="UniProtKB-KW"/>
</dbReference>
<dbReference type="InterPro" id="IPR031398">
    <property type="entry name" value="She3"/>
</dbReference>
<dbReference type="GO" id="GO:0005789">
    <property type="term" value="C:endoplasmic reticulum membrane"/>
    <property type="evidence" value="ECO:0007669"/>
    <property type="project" value="UniProtKB-SubCell"/>
</dbReference>
<evidence type="ECO:0000256" key="10">
    <source>
        <dbReference type="ARBA" id="ARBA00024975"/>
    </source>
</evidence>
<feature type="region of interest" description="Disordered" evidence="12">
    <location>
        <begin position="339"/>
        <end position="455"/>
    </location>
</feature>
<evidence type="ECO:0000256" key="8">
    <source>
        <dbReference type="ARBA" id="ARBA00023054"/>
    </source>
</evidence>
<keyword evidence="4 11" id="KW-0813">Transport</keyword>
<reference evidence="14" key="1">
    <citation type="journal article" date="2013" name="Genome Announc.">
        <title>Genome sequence of the food spoilage yeast Zygosaccharomyces bailii CLIB 213(T).</title>
        <authorList>
            <person name="Galeote V."/>
            <person name="Bigey F."/>
            <person name="Devillers H."/>
            <person name="Neuveglise C."/>
            <person name="Dequin S."/>
        </authorList>
    </citation>
    <scope>NUCLEOTIDE SEQUENCE [LARGE SCALE GENOMIC DNA]</scope>
    <source>
        <strain evidence="14">CLIB 213 / ATCC 58445 / CBS 680 / CCRC 21525 / NBRC 1098 / NCYC 1416 / NRRL Y-2227</strain>
    </source>
</reference>
<keyword evidence="8 11" id="KW-0175">Coiled coil</keyword>
<proteinExistence type="inferred from homology"/>
<evidence type="ECO:0000256" key="12">
    <source>
        <dbReference type="SAM" id="MobiDB-lite"/>
    </source>
</evidence>
<name>A0A8J2X866_ZYGB2</name>
<dbReference type="OrthoDB" id="6088208at2759"/>
<feature type="region of interest" description="Disordered" evidence="12">
    <location>
        <begin position="54"/>
        <end position="82"/>
    </location>
</feature>
<comment type="function">
    <text evidence="10">RNA-binding protein that binds specific mRNAs including the ASH1 mRNA, coding for a repressor of the HO endonuclease. Part of the mRNA localization machinery that restricts accumulation of certain proteins to the bud and in the daughter cell. Required for the delivery of cortical endoplasmic reticulum into the emerging bud.</text>
</comment>
<sequence>MTEGFEVDSGHSREDMDHKILDSPPRVVIADRTSEFDDSPAKLAPNHSIFMASINKGSPASKKNGESGSGKEILTPRQNGSMSSTRVIESLHDQIDTLTSTNLQLTVQSKNLLDKLDAAQQKESKLLENSASLKHENENLVSMLNRKTRRLKDVEEELIKYKESQSSLIEEKTALQKKWENSSSEEMVLRQQMEMVRAQYDALMDSHRYYKSHYGTQISTLNEQLENLKVEQRNHAQRVCEKANTLDVKLLEFDSKYDNLQHLEEARMKYLESKCNDLFKQLDLPSWTNLYRESKTMALEFAEKMKLIVPADFQKLIEEPELVALEAKTQPNNACALPLRTAKSRGTTANGQQQGTPGTNMAHAKRSSFYGGMASSPASSLPGTLPGVRRSSSRRKASSRVASTDSASSSDSSPVFPPPSGTPKNAASSSPRLPSTHAFNNYHRKKHEGTSVSQS</sequence>
<evidence type="ECO:0000256" key="2">
    <source>
        <dbReference type="ARBA" id="ARBA00008123"/>
    </source>
</evidence>
<dbReference type="GO" id="GO:0051028">
    <property type="term" value="P:mRNA transport"/>
    <property type="evidence" value="ECO:0007669"/>
    <property type="project" value="UniProtKB-UniRule"/>
</dbReference>
<gene>
    <name evidence="11" type="primary">SHE3</name>
    <name evidence="13" type="ORF">BN860_09912g</name>
</gene>
<feature type="compositionally biased region" description="Basic and acidic residues" evidence="12">
    <location>
        <begin position="8"/>
        <end position="21"/>
    </location>
</feature>
<organism evidence="13 14">
    <name type="scientific">Zygosaccharomyces bailii (strain CLIB 213 / ATCC 58445 / CBS 680 / BCRC 21525 / NBRC 1098 / NCYC 1416 / NRRL Y-2227)</name>
    <dbReference type="NCBI Taxonomy" id="1333698"/>
    <lineage>
        <taxon>Eukaryota</taxon>
        <taxon>Fungi</taxon>
        <taxon>Dikarya</taxon>
        <taxon>Ascomycota</taxon>
        <taxon>Saccharomycotina</taxon>
        <taxon>Saccharomycetes</taxon>
        <taxon>Saccharomycetales</taxon>
        <taxon>Saccharomycetaceae</taxon>
        <taxon>Zygosaccharomyces</taxon>
    </lineage>
</organism>
<evidence type="ECO:0000256" key="5">
    <source>
        <dbReference type="ARBA" id="ARBA00022816"/>
    </source>
</evidence>
<keyword evidence="9 11" id="KW-0472">Membrane</keyword>
<keyword evidence="5 11" id="KW-0509">mRNA transport</keyword>
<dbReference type="EMBL" id="HG316457">
    <property type="protein sequence ID" value="CDF89673.1"/>
    <property type="molecule type" value="Genomic_DNA"/>
</dbReference>
<feature type="compositionally biased region" description="Polar residues" evidence="12">
    <location>
        <begin position="422"/>
        <end position="439"/>
    </location>
</feature>
<evidence type="ECO:0000313" key="13">
    <source>
        <dbReference type="EMBL" id="CDF89673.1"/>
    </source>
</evidence>
<evidence type="ECO:0000256" key="7">
    <source>
        <dbReference type="ARBA" id="ARBA00022884"/>
    </source>
</evidence>
<keyword evidence="7 11" id="KW-0694">RNA-binding</keyword>
<keyword evidence="6 11" id="KW-0256">Endoplasmic reticulum</keyword>
<protein>
    <recommendedName>
        <fullName evidence="3 11">SWI5-dependent HO expression protein 3</fullName>
    </recommendedName>
</protein>
<feature type="compositionally biased region" description="Polar residues" evidence="12">
    <location>
        <begin position="344"/>
        <end position="359"/>
    </location>
</feature>
<evidence type="ECO:0000256" key="3">
    <source>
        <dbReference type="ARBA" id="ARBA00019884"/>
    </source>
</evidence>
<accession>A0A8J2X866</accession>
<dbReference type="GO" id="GO:0048309">
    <property type="term" value="P:endoplasmic reticulum inheritance"/>
    <property type="evidence" value="ECO:0007669"/>
    <property type="project" value="InterPro"/>
</dbReference>
<evidence type="ECO:0000256" key="1">
    <source>
        <dbReference type="ARBA" id="ARBA00004406"/>
    </source>
</evidence>
<evidence type="ECO:0000256" key="9">
    <source>
        <dbReference type="ARBA" id="ARBA00023136"/>
    </source>
</evidence>
<comment type="subcellular location">
    <subcellularLocation>
        <location evidence="1 11">Endoplasmic reticulum membrane</location>
        <topology evidence="1 11">Peripheral membrane protein</topology>
    </subcellularLocation>
</comment>
<dbReference type="AlphaFoldDB" id="A0A8J2X866"/>
<evidence type="ECO:0000256" key="4">
    <source>
        <dbReference type="ARBA" id="ARBA00022448"/>
    </source>
</evidence>
<evidence type="ECO:0000256" key="11">
    <source>
        <dbReference type="RuleBase" id="RU362142"/>
    </source>
</evidence>
<dbReference type="Pfam" id="PF17078">
    <property type="entry name" value="SHE3"/>
    <property type="match status" value="1"/>
</dbReference>
<feature type="coiled-coil region" evidence="11">
    <location>
        <begin position="102"/>
        <end position="171"/>
    </location>
</feature>
<feature type="region of interest" description="Disordered" evidence="12">
    <location>
        <begin position="1"/>
        <end position="25"/>
    </location>
</feature>